<protein>
    <recommendedName>
        <fullName evidence="5">OmpR/PhoB-type domain-containing protein</fullName>
    </recommendedName>
</protein>
<dbReference type="GO" id="GO:0000160">
    <property type="term" value="P:phosphorelay signal transduction system"/>
    <property type="evidence" value="ECO:0007669"/>
    <property type="project" value="UniProtKB-KW"/>
</dbReference>
<dbReference type="PANTHER" id="PTHR47691:SF3">
    <property type="entry name" value="HTH-TYPE TRANSCRIPTIONAL REGULATOR RV0890C-RELATED"/>
    <property type="match status" value="1"/>
</dbReference>
<dbReference type="Pfam" id="PF00486">
    <property type="entry name" value="Trans_reg_C"/>
    <property type="match status" value="1"/>
</dbReference>
<feature type="domain" description="OmpR/PhoB-type" evidence="5">
    <location>
        <begin position="1"/>
        <end position="93"/>
    </location>
</feature>
<accession>A0A101NYS2</accession>
<dbReference type="EMBL" id="LMWN01000041">
    <property type="protein sequence ID" value="KUN01785.1"/>
    <property type="molecule type" value="Genomic_DNA"/>
</dbReference>
<dbReference type="CDD" id="cd15831">
    <property type="entry name" value="BTAD"/>
    <property type="match status" value="1"/>
</dbReference>
<proteinExistence type="inferred from homology"/>
<dbReference type="InterPro" id="IPR016032">
    <property type="entry name" value="Sig_transdc_resp-reg_C-effctor"/>
</dbReference>
<dbReference type="STRING" id="67386.AQI95_29290"/>
<comment type="caution">
    <text evidence="6">The sequence shown here is derived from an EMBL/GenBank/DDBJ whole genome shotgun (WGS) entry which is preliminary data.</text>
</comment>
<dbReference type="AlphaFoldDB" id="A0A101NYS2"/>
<dbReference type="PRINTS" id="PR00364">
    <property type="entry name" value="DISEASERSIST"/>
</dbReference>
<keyword evidence="3 4" id="KW-0238">DNA-binding</keyword>
<dbReference type="InterPro" id="IPR027417">
    <property type="entry name" value="P-loop_NTPase"/>
</dbReference>
<dbReference type="SMART" id="SM00862">
    <property type="entry name" value="Trans_reg_C"/>
    <property type="match status" value="1"/>
</dbReference>
<comment type="similarity">
    <text evidence="1">Belongs to the AfsR/DnrI/RedD regulatory family.</text>
</comment>
<name>A0A101NYS2_9ACTN</name>
<feature type="DNA-binding region" description="OmpR/PhoB-type" evidence="4">
    <location>
        <begin position="1"/>
        <end position="93"/>
    </location>
</feature>
<evidence type="ECO:0000259" key="5">
    <source>
        <dbReference type="PROSITE" id="PS51755"/>
    </source>
</evidence>
<dbReference type="Gene3D" id="3.40.50.300">
    <property type="entry name" value="P-loop containing nucleotide triphosphate hydrolases"/>
    <property type="match status" value="1"/>
</dbReference>
<gene>
    <name evidence="6" type="ORF">AQI95_29290</name>
</gene>
<keyword evidence="7" id="KW-1185">Reference proteome</keyword>
<evidence type="ECO:0000313" key="7">
    <source>
        <dbReference type="Proteomes" id="UP000053127"/>
    </source>
</evidence>
<dbReference type="SUPFAM" id="SSF46894">
    <property type="entry name" value="C-terminal effector domain of the bipartite response regulators"/>
    <property type="match status" value="1"/>
</dbReference>
<dbReference type="Gene3D" id="1.25.40.10">
    <property type="entry name" value="Tetratricopeptide repeat domain"/>
    <property type="match status" value="2"/>
</dbReference>
<evidence type="ECO:0000256" key="1">
    <source>
        <dbReference type="ARBA" id="ARBA00005820"/>
    </source>
</evidence>
<dbReference type="GO" id="GO:0006355">
    <property type="term" value="P:regulation of DNA-templated transcription"/>
    <property type="evidence" value="ECO:0007669"/>
    <property type="project" value="InterPro"/>
</dbReference>
<keyword evidence="2" id="KW-0902">Two-component regulatory system</keyword>
<dbReference type="SUPFAM" id="SSF52540">
    <property type="entry name" value="P-loop containing nucleoside triphosphate hydrolases"/>
    <property type="match status" value="1"/>
</dbReference>
<dbReference type="InterPro" id="IPR001867">
    <property type="entry name" value="OmpR/PhoB-type_DNA-bd"/>
</dbReference>
<dbReference type="InterPro" id="IPR011990">
    <property type="entry name" value="TPR-like_helical_dom_sf"/>
</dbReference>
<dbReference type="Proteomes" id="UP000053127">
    <property type="component" value="Unassembled WGS sequence"/>
</dbReference>
<evidence type="ECO:0000313" key="6">
    <source>
        <dbReference type="EMBL" id="KUN01785.1"/>
    </source>
</evidence>
<dbReference type="OrthoDB" id="9812579at2"/>
<dbReference type="SUPFAM" id="SSF48452">
    <property type="entry name" value="TPR-like"/>
    <property type="match status" value="2"/>
</dbReference>
<dbReference type="InterPro" id="IPR036388">
    <property type="entry name" value="WH-like_DNA-bd_sf"/>
</dbReference>
<dbReference type="InterPro" id="IPR005158">
    <property type="entry name" value="BTAD"/>
</dbReference>
<evidence type="ECO:0000256" key="3">
    <source>
        <dbReference type="ARBA" id="ARBA00023125"/>
    </source>
</evidence>
<dbReference type="Pfam" id="PF03704">
    <property type="entry name" value="BTAD"/>
    <property type="match status" value="1"/>
</dbReference>
<dbReference type="SMART" id="SM01043">
    <property type="entry name" value="BTAD"/>
    <property type="match status" value="1"/>
</dbReference>
<dbReference type="RefSeq" id="WP_067130398.1">
    <property type="nucleotide sequence ID" value="NZ_KQ948218.1"/>
</dbReference>
<evidence type="ECO:0000256" key="4">
    <source>
        <dbReference type="PROSITE-ProRule" id="PRU01091"/>
    </source>
</evidence>
<dbReference type="Gene3D" id="1.10.10.10">
    <property type="entry name" value="Winged helix-like DNA-binding domain superfamily/Winged helix DNA-binding domain"/>
    <property type="match status" value="1"/>
</dbReference>
<dbReference type="GO" id="GO:0003677">
    <property type="term" value="F:DNA binding"/>
    <property type="evidence" value="ECO:0007669"/>
    <property type="project" value="UniProtKB-UniRule"/>
</dbReference>
<organism evidence="6 7">
    <name type="scientific">Streptomyces yokosukanensis</name>
    <dbReference type="NCBI Taxonomy" id="67386"/>
    <lineage>
        <taxon>Bacteria</taxon>
        <taxon>Bacillati</taxon>
        <taxon>Actinomycetota</taxon>
        <taxon>Actinomycetes</taxon>
        <taxon>Kitasatosporales</taxon>
        <taxon>Streptomycetaceae</taxon>
        <taxon>Streptomyces</taxon>
    </lineage>
</organism>
<dbReference type="PROSITE" id="PS51755">
    <property type="entry name" value="OMPR_PHOB"/>
    <property type="match status" value="1"/>
</dbReference>
<evidence type="ECO:0000256" key="2">
    <source>
        <dbReference type="ARBA" id="ARBA00023012"/>
    </source>
</evidence>
<dbReference type="PANTHER" id="PTHR47691">
    <property type="entry name" value="REGULATOR-RELATED"/>
    <property type="match status" value="1"/>
</dbReference>
<dbReference type="InterPro" id="IPR058852">
    <property type="entry name" value="HTH_77"/>
</dbReference>
<reference evidence="6 7" key="1">
    <citation type="submission" date="2015-10" db="EMBL/GenBank/DDBJ databases">
        <title>Draft genome sequence of Streptomyces yokosukanensis DSM 40224, type strain for the species Streptomyces yokosukanensis.</title>
        <authorList>
            <person name="Ruckert C."/>
            <person name="Winkler A."/>
            <person name="Kalinowski J."/>
            <person name="Kampfer P."/>
            <person name="Glaeser S."/>
        </authorList>
    </citation>
    <scope>NUCLEOTIDE SEQUENCE [LARGE SCALE GENOMIC DNA]</scope>
    <source>
        <strain evidence="6 7">DSM 40224</strain>
    </source>
</reference>
<dbReference type="Pfam" id="PF25872">
    <property type="entry name" value="HTH_77"/>
    <property type="match status" value="1"/>
</dbReference>
<sequence length="954" mass="100818">MIFCRVLGPIDVEIDGVRAELGGPVPRRLLAALAAGAGAPVSLAALAEAVWDTELTAEVTSAIRVVVHRLRSALGPRGRGCLESAPRGYRLALAPEATDHGLFEQRVARGSGQLTGDDPRGAVRTLESALALWRGRPWAELGESLHVSGQRARMVELREIAVEELQAARLARGDTARAVAALSQAVIEAPYRERRWELLALGLYRSGRQGHALAELRRVRGLLVGELGTEPGPALRALERRMLVHDPSLLIVPEPAPPDEPRAADPARRATVPRPLTQLIGRARELSALAAALGTSRLVTVTGPAGVGKTRLAVEHAADRADARLVRLADIRGAEAIGPAIASALGVTRPSGDPLTAVAHVLGDRRRLLVLDNCEHLTDALADVVLPLLARCPGLRILTTSRWASGLDGERVLALAPLPIDGEAGSAVDLLFDRVRAVRAGWAPTARDTAAATAICAALDGLPLAIELAAARARSFGLADIATHVRERFDGLGAPARGSVSPHDSLVAAIAWSVEQLPDAERAFLLRLWPFDGGFPWQAASAVRPAGADGAVFAGLAALVDRSVLTADVSGEPVRYRLLETVRRYCRDIDADRAGTLRAHAAWVRSFVVDQTSLFAGARFSEAVRTLAGELANIHAGIAHDLEHAPAQALRTTGALRYLWAAHAGQVPEGRQLLRRALDACPDAPVADRAAALIGLALACGHMGEPDAALRAADAALALLDDEDPAHDDLLLEAHMRRCNSLADLDAGERLRGAALAFKAACDRRDPPGFLRASTLWGIALVHFQDGDMPAVVETLTRAHGIATRCGFTSGEAISDLQLAWYLLADAAGVEPGALRALDLLLRAVDVFERQPNGSDELAALHAGVFALALLGAPDAAARLHSAVAHHAERGGTRPDRYLRFAGPGLEQRMARLLASLPPVRSGPLAWDEMVALFTDAATALSASRAQTQGARAL</sequence>